<dbReference type="AlphaFoldDB" id="A0A6H5H0J8"/>
<dbReference type="Proteomes" id="UP000479000">
    <property type="component" value="Unassembled WGS sequence"/>
</dbReference>
<reference evidence="1 2" key="1">
    <citation type="submission" date="2020-02" db="EMBL/GenBank/DDBJ databases">
        <authorList>
            <person name="Ferguson B K."/>
        </authorList>
    </citation>
    <scope>NUCLEOTIDE SEQUENCE [LARGE SCALE GENOMIC DNA]</scope>
</reference>
<dbReference type="EMBL" id="CADCXU010021024">
    <property type="protein sequence ID" value="CAB0008847.1"/>
    <property type="molecule type" value="Genomic_DNA"/>
</dbReference>
<organism evidence="1 2">
    <name type="scientific">Nesidiocoris tenuis</name>
    <dbReference type="NCBI Taxonomy" id="355587"/>
    <lineage>
        <taxon>Eukaryota</taxon>
        <taxon>Metazoa</taxon>
        <taxon>Ecdysozoa</taxon>
        <taxon>Arthropoda</taxon>
        <taxon>Hexapoda</taxon>
        <taxon>Insecta</taxon>
        <taxon>Pterygota</taxon>
        <taxon>Neoptera</taxon>
        <taxon>Paraneoptera</taxon>
        <taxon>Hemiptera</taxon>
        <taxon>Heteroptera</taxon>
        <taxon>Panheteroptera</taxon>
        <taxon>Cimicomorpha</taxon>
        <taxon>Miridae</taxon>
        <taxon>Dicyphina</taxon>
        <taxon>Nesidiocoris</taxon>
    </lineage>
</organism>
<sequence>RRAAEAAPGGRHGPVFLGTDQILWHAAQSAYVISDCREGERDGRRADTCETVERTYSSSIVSASSMRASTRIGST</sequence>
<name>A0A6H5H0J8_9HEMI</name>
<evidence type="ECO:0000313" key="2">
    <source>
        <dbReference type="Proteomes" id="UP000479000"/>
    </source>
</evidence>
<evidence type="ECO:0000313" key="1">
    <source>
        <dbReference type="EMBL" id="CAB0008847.1"/>
    </source>
</evidence>
<feature type="non-terminal residue" evidence="1">
    <location>
        <position position="1"/>
    </location>
</feature>
<proteinExistence type="predicted"/>
<accession>A0A6H5H0J8</accession>
<keyword evidence="2" id="KW-1185">Reference proteome</keyword>
<protein>
    <submittedName>
        <fullName evidence="1">Uncharacterized protein</fullName>
    </submittedName>
</protein>
<gene>
    <name evidence="1" type="ORF">NTEN_LOCUS14058</name>
</gene>